<dbReference type="Pfam" id="PF07484">
    <property type="entry name" value="Collar"/>
    <property type="match status" value="1"/>
</dbReference>
<organism evidence="2 3">
    <name type="scientific">Rippkaea orientalis (strain PCC 8801 / RF-1)</name>
    <name type="common">Cyanothece sp. (strain PCC 8801)</name>
    <dbReference type="NCBI Taxonomy" id="41431"/>
    <lineage>
        <taxon>Bacteria</taxon>
        <taxon>Bacillati</taxon>
        <taxon>Cyanobacteriota</taxon>
        <taxon>Cyanophyceae</taxon>
        <taxon>Oscillatoriophycideae</taxon>
        <taxon>Chroococcales</taxon>
        <taxon>Aphanothecaceae</taxon>
        <taxon>Rippkaea</taxon>
        <taxon>Rippkaea orientalis</taxon>
    </lineage>
</organism>
<dbReference type="Gene3D" id="3.90.1340.10">
    <property type="entry name" value="Phage tail collar domain"/>
    <property type="match status" value="1"/>
</dbReference>
<dbReference type="KEGG" id="cyp:PCC8801_1982"/>
<feature type="domain" description="Phage tail collar" evidence="1">
    <location>
        <begin position="8"/>
        <end position="63"/>
    </location>
</feature>
<reference evidence="3" key="1">
    <citation type="journal article" date="2011" name="MBio">
        <title>Novel metabolic attributes of the genus Cyanothece, comprising a group of unicellular nitrogen-fixing Cyanobacteria.</title>
        <authorList>
            <person name="Bandyopadhyay A."/>
            <person name="Elvitigala T."/>
            <person name="Welsh E."/>
            <person name="Stockel J."/>
            <person name="Liberton M."/>
            <person name="Min H."/>
            <person name="Sherman L.A."/>
            <person name="Pakrasi H.B."/>
        </authorList>
    </citation>
    <scope>NUCLEOTIDE SEQUENCE [LARGE SCALE GENOMIC DNA]</scope>
    <source>
        <strain evidence="3">PCC 8801</strain>
    </source>
</reference>
<dbReference type="InterPro" id="IPR011083">
    <property type="entry name" value="Phage_tail_collar_dom"/>
</dbReference>
<dbReference type="eggNOG" id="COG4675">
    <property type="taxonomic scope" value="Bacteria"/>
</dbReference>
<evidence type="ECO:0000313" key="3">
    <source>
        <dbReference type="Proteomes" id="UP000008204"/>
    </source>
</evidence>
<dbReference type="InterPro" id="IPR037053">
    <property type="entry name" value="Phage_tail_collar_dom_sf"/>
</dbReference>
<dbReference type="Proteomes" id="UP000008204">
    <property type="component" value="Chromosome"/>
</dbReference>
<dbReference type="EMBL" id="CP001287">
    <property type="protein sequence ID" value="ACK66020.1"/>
    <property type="molecule type" value="Genomic_DNA"/>
</dbReference>
<accession>B7JYU3</accession>
<dbReference type="HOGENOM" id="CLU_087872_1_1_3"/>
<keyword evidence="3" id="KW-1185">Reference proteome</keyword>
<evidence type="ECO:0000313" key="2">
    <source>
        <dbReference type="EMBL" id="ACK66020.1"/>
    </source>
</evidence>
<sequence length="189" mass="19547">MAEPFVAEIKMFGGNFAPVNYAFCDGQLMPISQNSALFSLLGTTYGGNGISTFALPDLRGRVPMHPGNGPGLSPRVLGESDGSETVTLLSNNVPSHTHTASSTATSVMRANNTATDNALDPTGRGLGIADRDVYVNAAPNVDMIAGSVNTTVNTTISPNTGGNAPVSIMQPFLCVSFIIALNGIFPSRS</sequence>
<gene>
    <name evidence="2" type="ordered locus">PCC8801_1982</name>
</gene>
<name>B7JYU3_RIPO1</name>
<dbReference type="OrthoDB" id="9810174at2"/>
<dbReference type="AlphaFoldDB" id="B7JYU3"/>
<dbReference type="RefSeq" id="WP_012595291.1">
    <property type="nucleotide sequence ID" value="NC_011726.1"/>
</dbReference>
<proteinExistence type="predicted"/>
<protein>
    <submittedName>
        <fullName evidence="2">Tail Collar domain protein</fullName>
    </submittedName>
</protein>
<dbReference type="STRING" id="41431.PCC8801_1982"/>
<evidence type="ECO:0000259" key="1">
    <source>
        <dbReference type="Pfam" id="PF07484"/>
    </source>
</evidence>
<dbReference type="SUPFAM" id="SSF88874">
    <property type="entry name" value="Receptor-binding domain of short tail fibre protein gp12"/>
    <property type="match status" value="1"/>
</dbReference>